<dbReference type="CDD" id="cd16117">
    <property type="entry name" value="UBX_UBXN4"/>
    <property type="match status" value="1"/>
</dbReference>
<dbReference type="Proteomes" id="UP000002494">
    <property type="component" value="Chromosome 13"/>
</dbReference>
<dbReference type="AlphaFoldDB" id="A0A8I5ZL25"/>
<dbReference type="SMART" id="SM00166">
    <property type="entry name" value="UBX"/>
    <property type="match status" value="1"/>
</dbReference>
<evidence type="ECO:0000256" key="3">
    <source>
        <dbReference type="ARBA" id="ARBA00038812"/>
    </source>
</evidence>
<evidence type="ECO:0000256" key="5">
    <source>
        <dbReference type="ARBA" id="ARBA00041575"/>
    </source>
</evidence>
<dbReference type="GO" id="GO:0006986">
    <property type="term" value="P:response to unfolded protein"/>
    <property type="evidence" value="ECO:0007669"/>
    <property type="project" value="UniProtKB-KW"/>
</dbReference>
<dbReference type="PROSITE" id="PS50033">
    <property type="entry name" value="UBX"/>
    <property type="match status" value="1"/>
</dbReference>
<reference evidence="9" key="1">
    <citation type="submission" date="2024-01" db="EMBL/GenBank/DDBJ databases">
        <title>GRCr8: a new rat reference genome assembly contstructed from accurate long reads and long range scaffolding.</title>
        <authorList>
            <person name="Doris P.A."/>
            <person name="Kalbfleisch T."/>
            <person name="Li K."/>
            <person name="Howe K."/>
            <person name="Wood J."/>
        </authorList>
    </citation>
    <scope>NUCLEOTIDE SEQUENCE [LARGE SCALE GENOMIC DNA]</scope>
    <source>
        <strain evidence="9">Brown Norway</strain>
    </source>
</reference>
<dbReference type="CTD" id="23190"/>
<dbReference type="Ensembl" id="ENSRNOT00000098224.2">
    <property type="protein sequence ID" value="ENSRNOP00000078558.2"/>
    <property type="gene ID" value="ENSRNOG00000003625.9"/>
</dbReference>
<dbReference type="InterPro" id="IPR001012">
    <property type="entry name" value="UBX_dom"/>
</dbReference>
<dbReference type="SUPFAM" id="SSF54236">
    <property type="entry name" value="Ubiquitin-like"/>
    <property type="match status" value="1"/>
</dbReference>
<evidence type="ECO:0000256" key="2">
    <source>
        <dbReference type="ARBA" id="ARBA00023230"/>
    </source>
</evidence>
<evidence type="ECO:0000259" key="8">
    <source>
        <dbReference type="PROSITE" id="PS50033"/>
    </source>
</evidence>
<dbReference type="PANTHER" id="PTHR46424:SF1">
    <property type="entry name" value="UBX DOMAIN-CONTAINING PROTEIN 4"/>
    <property type="match status" value="1"/>
</dbReference>
<dbReference type="Gene3D" id="3.40.30.10">
    <property type="entry name" value="Glutaredoxin"/>
    <property type="match status" value="1"/>
</dbReference>
<dbReference type="GeneTree" id="ENSGT00940000160205"/>
<evidence type="ECO:0000256" key="6">
    <source>
        <dbReference type="ARBA" id="ARBA00046062"/>
    </source>
</evidence>
<evidence type="ECO:0000256" key="7">
    <source>
        <dbReference type="SAM" id="MobiDB-lite"/>
    </source>
</evidence>
<evidence type="ECO:0000313" key="9">
    <source>
        <dbReference type="Ensembl" id="ENSRNOP00000078558.2"/>
    </source>
</evidence>
<dbReference type="OrthoDB" id="2445133at2759"/>
<accession>A0A8I5ZL25</accession>
<sequence>MLWFQGAIPAAIASAKRSGAVFVVFVAGDDEQSTQMAASWEDEKVREASSDNFVAIKIDTKSEACLQFSQIYPVVCVPSSFFIGDSGIPLEVIAGSVSADELVTRIHKVQQMHSLKGETSVTNDKQSESSVSTPSASFEPDICESAESRNTELCETPTTSDPKSDTAAGGECAGHDSLSQEPPGCSNQRPAEDLTVRVERLTKKLEERREEKRKEEAQREIKKEIERRKTGKEMLDYKRKQEEELTKRMLEERSREKAEDRAARERIKQQIALDRAERAARFAKTKEAEAAKAAALLAKQAEAEVKRESSTRDRSTIARIQFRLPDGSSFTNQFPSDAPLEEARQFAAQTVGNTYGNFSLATMFPRREFTREDYKRKLLDLELAPSASVVLLPAGRPATSIVPSSSGDIWTLLGTVLYPFLAIWRLISNFLFSNPPPAQTSARATSTEPSNSASSSKSEKRKIGSIQAGMVLEKPKVLHWSEGNQETQTSSGSQEPLFHGNLSGKECWKNEEKTLKRRGKYTDCGLKMTAKMRTTLGMGTPRSRCSPECTLPAASFRIHSALFCWGSGSALCFQTIIVYFC</sequence>
<protein>
    <recommendedName>
        <fullName evidence="4">UBX domain-containing protein 4</fullName>
    </recommendedName>
    <alternativeName>
        <fullName evidence="5">UBX domain-containing protein 2</fullName>
    </alternativeName>
</protein>
<dbReference type="GO" id="GO:0005789">
    <property type="term" value="C:endoplasmic reticulum membrane"/>
    <property type="evidence" value="ECO:0007669"/>
    <property type="project" value="UniProtKB-SubCell"/>
</dbReference>
<dbReference type="Gene3D" id="3.10.20.90">
    <property type="entry name" value="Phosphatidylinositol 3-kinase Catalytic Subunit, Chain A, domain 1"/>
    <property type="match status" value="1"/>
</dbReference>
<feature type="domain" description="UBX" evidence="8">
    <location>
        <begin position="313"/>
        <end position="391"/>
    </location>
</feature>
<evidence type="ECO:0000313" key="10">
    <source>
        <dbReference type="Proteomes" id="UP000002494"/>
    </source>
</evidence>
<reference evidence="9" key="3">
    <citation type="submission" date="2025-09" db="UniProtKB">
        <authorList>
            <consortium name="Ensembl"/>
        </authorList>
    </citation>
    <scope>IDENTIFICATION</scope>
    <source>
        <strain evidence="9">Brown Norway</strain>
    </source>
</reference>
<dbReference type="GO" id="GO:0005829">
    <property type="term" value="C:cytosol"/>
    <property type="evidence" value="ECO:0007669"/>
    <property type="project" value="Ensembl"/>
</dbReference>
<reference evidence="9" key="2">
    <citation type="submission" date="2025-08" db="UniProtKB">
        <authorList>
            <consortium name="Ensembl"/>
        </authorList>
    </citation>
    <scope>IDENTIFICATION</scope>
    <source>
        <strain evidence="9">Brown Norway</strain>
    </source>
</reference>
<dbReference type="PANTHER" id="PTHR46424">
    <property type="entry name" value="UBX DOMAIN-CONTAINING PROTEIN 4"/>
    <property type="match status" value="1"/>
</dbReference>
<dbReference type="GO" id="GO:0005635">
    <property type="term" value="C:nuclear envelope"/>
    <property type="evidence" value="ECO:0007669"/>
    <property type="project" value="UniProtKB-SubCell"/>
</dbReference>
<keyword evidence="2" id="KW-0834">Unfolded protein response</keyword>
<evidence type="ECO:0000256" key="4">
    <source>
        <dbReference type="ARBA" id="ARBA00040925"/>
    </source>
</evidence>
<comment type="function">
    <text evidence="6">Involved in endoplasmic reticulum-associated protein degradation (ERAD). Acts as a platform to recruit both UBQLN1 and VCP to the ER during ERAD.</text>
</comment>
<name>A0A8I5ZL25_RAT</name>
<proteinExistence type="evidence at protein level"/>
<dbReference type="Pfam" id="PF00789">
    <property type="entry name" value="UBX"/>
    <property type="match status" value="1"/>
</dbReference>
<keyword evidence="12" id="KW-1267">Proteomics identification</keyword>
<comment type="subcellular location">
    <subcellularLocation>
        <location evidence="1">Endoplasmic reticulum membrane</location>
        <topology evidence="1">Peripheral membrane protein</topology>
    </subcellularLocation>
</comment>
<dbReference type="InterPro" id="IPR036249">
    <property type="entry name" value="Thioredoxin-like_sf"/>
</dbReference>
<dbReference type="OMA" id="FEPNNTS"/>
<comment type="subunit">
    <text evidence="3">Directly interacts with VCP. Interacts with UBQLN1. Forms a complex with VCP and UBQLN1.</text>
</comment>
<dbReference type="SUPFAM" id="SSF52833">
    <property type="entry name" value="Thioredoxin-like"/>
    <property type="match status" value="1"/>
</dbReference>
<dbReference type="GO" id="GO:0036503">
    <property type="term" value="P:ERAD pathway"/>
    <property type="evidence" value="ECO:0007669"/>
    <property type="project" value="Ensembl"/>
</dbReference>
<feature type="compositionally biased region" description="Polar residues" evidence="7">
    <location>
        <begin position="114"/>
        <end position="136"/>
    </location>
</feature>
<gene>
    <name evidence="9 11" type="primary">Ubxn4</name>
</gene>
<evidence type="ECO:0000313" key="11">
    <source>
        <dbReference type="RGD" id="1307451"/>
    </source>
</evidence>
<feature type="compositionally biased region" description="Polar residues" evidence="7">
    <location>
        <begin position="177"/>
        <end position="189"/>
    </location>
</feature>
<evidence type="ECO:0000256" key="1">
    <source>
        <dbReference type="ARBA" id="ARBA00004406"/>
    </source>
</evidence>
<evidence type="ECO:0007829" key="12">
    <source>
        <dbReference type="PeptideAtlas" id="A0A8I5ZL25"/>
    </source>
</evidence>
<keyword evidence="10" id="KW-1185">Reference proteome</keyword>
<feature type="compositionally biased region" description="Low complexity" evidence="7">
    <location>
        <begin position="444"/>
        <end position="456"/>
    </location>
</feature>
<dbReference type="RGD" id="1307451">
    <property type="gene designation" value="Ubxn4"/>
</dbReference>
<feature type="region of interest" description="Disordered" evidence="7">
    <location>
        <begin position="437"/>
        <end position="462"/>
    </location>
</feature>
<dbReference type="Pfam" id="PF23187">
    <property type="entry name" value="UBX7_N"/>
    <property type="match status" value="1"/>
</dbReference>
<feature type="region of interest" description="Disordered" evidence="7">
    <location>
        <begin position="114"/>
        <end position="192"/>
    </location>
</feature>
<organism evidence="9 10">
    <name type="scientific">Rattus norvegicus</name>
    <name type="common">Rat</name>
    <dbReference type="NCBI Taxonomy" id="10116"/>
    <lineage>
        <taxon>Eukaryota</taxon>
        <taxon>Metazoa</taxon>
        <taxon>Chordata</taxon>
        <taxon>Craniata</taxon>
        <taxon>Vertebrata</taxon>
        <taxon>Euteleostomi</taxon>
        <taxon>Mammalia</taxon>
        <taxon>Eutheria</taxon>
        <taxon>Euarchontoglires</taxon>
        <taxon>Glires</taxon>
        <taxon>Rodentia</taxon>
        <taxon>Myomorpha</taxon>
        <taxon>Muroidea</taxon>
        <taxon>Muridae</taxon>
        <taxon>Murinae</taxon>
        <taxon>Rattus</taxon>
    </lineage>
</organism>
<dbReference type="InterPro" id="IPR029071">
    <property type="entry name" value="Ubiquitin-like_domsf"/>
</dbReference>